<protein>
    <submittedName>
        <fullName evidence="1">Uncharacterized protein</fullName>
    </submittedName>
</protein>
<sequence length="231" mass="26336">VAFNVQDFRSKALKYGGASPNLFEVDIVWPWTSTTRTNYNIKTTFLPASISTSTTVNYLGRVFKFAGERTYPQWTCTFLNDEDFKLRNALERWSDYISGHVKLGRTRVQSDVGREDAPLDYQSTATLTQFSKNGNPLKKYTFNGLYPLTLTDIPVSWDTTNAIEEFTATFEYQYYTTNYISSHPGSRDISADNWIGRGETVDHTSEFGRDQGVAEMNAALDDFDLTMDDDY</sequence>
<evidence type="ECO:0000313" key="1">
    <source>
        <dbReference type="EMBL" id="SUZ88745.1"/>
    </source>
</evidence>
<dbReference type="AlphaFoldDB" id="A0A381RAG1"/>
<feature type="non-terminal residue" evidence="1">
    <location>
        <position position="1"/>
    </location>
</feature>
<proteinExistence type="predicted"/>
<reference evidence="1" key="1">
    <citation type="submission" date="2018-05" db="EMBL/GenBank/DDBJ databases">
        <authorList>
            <person name="Lanie J.A."/>
            <person name="Ng W.-L."/>
            <person name="Kazmierczak K.M."/>
            <person name="Andrzejewski T.M."/>
            <person name="Davidsen T.M."/>
            <person name="Wayne K.J."/>
            <person name="Tettelin H."/>
            <person name="Glass J.I."/>
            <person name="Rusch D."/>
            <person name="Podicherti R."/>
            <person name="Tsui H.-C.T."/>
            <person name="Winkler M.E."/>
        </authorList>
    </citation>
    <scope>NUCLEOTIDE SEQUENCE</scope>
</reference>
<accession>A0A381RAG1</accession>
<dbReference type="EMBL" id="UINC01001785">
    <property type="protein sequence ID" value="SUZ88745.1"/>
    <property type="molecule type" value="Genomic_DNA"/>
</dbReference>
<name>A0A381RAG1_9ZZZZ</name>
<organism evidence="1">
    <name type="scientific">marine metagenome</name>
    <dbReference type="NCBI Taxonomy" id="408172"/>
    <lineage>
        <taxon>unclassified sequences</taxon>
        <taxon>metagenomes</taxon>
        <taxon>ecological metagenomes</taxon>
    </lineage>
</organism>
<gene>
    <name evidence="1" type="ORF">METZ01_LOCUS41599</name>
</gene>